<comment type="caution">
    <text evidence="3">The sequence shown here is derived from an EMBL/GenBank/DDBJ whole genome shotgun (WGS) entry which is preliminary data.</text>
</comment>
<proteinExistence type="predicted"/>
<dbReference type="InterPro" id="IPR023155">
    <property type="entry name" value="Cyt_c-552/4"/>
</dbReference>
<evidence type="ECO:0000313" key="4">
    <source>
        <dbReference type="Proteomes" id="UP000580839"/>
    </source>
</evidence>
<name>A0A849SBS0_UNCEI</name>
<dbReference type="Gene3D" id="1.10.1130.10">
    <property type="entry name" value="Flavocytochrome C3, Chain A"/>
    <property type="match status" value="1"/>
</dbReference>
<dbReference type="InterPro" id="IPR006179">
    <property type="entry name" value="5_nucleotidase/apyrase"/>
</dbReference>
<accession>A0A849SBS0</accession>
<evidence type="ECO:0000259" key="2">
    <source>
        <dbReference type="Pfam" id="PF13435"/>
    </source>
</evidence>
<dbReference type="AlphaFoldDB" id="A0A849SBS0"/>
<sequence length="479" mass="51321">MHRPLSRGLSLLSALVALGLLAGADAPPSSPTKPSANALVILSTTDVKGKTSPCGCSIPKGGLSRRASFIDSVRIESPLTLAVDNGNFVPEDELHRPVAWFMMDAMKIMKLDAVGVSPNDLRFGYALLQSEARRTALPLTSANLFDRRSRKTAFAPYLIKTVGKVKVGFFSLMPAAAEIGAARDSVRVEDPNAIALKLVPELRKKGATVVVLLSQLGKVESEDLVTSVPGIDAVVCGRNVPMLAKGRTVKSTVASYGGEQGQYVSRTILNLDAAGKATSGDNETFMLGPTVGENPEMQRLVKSFEDGLNEELRKNEKERAAAVELDKQKNADHFVGAELCGRCHQPEYEQWQTTSHSVAWSTLVAKQKDATPDCIPCHVVGYQQPGGFQTGSDAARLSNVQCENCHGMGTKHDAFASAAHTVGEETCVKCHQGDNDATWNWEKKFPLIAHGNTTGHTIQNKKVKEAIPAGRMGTAHGGQ</sequence>
<feature type="domain" description="Cytochrome c-552/4" evidence="2">
    <location>
        <begin position="340"/>
        <end position="407"/>
    </location>
</feature>
<dbReference type="PANTHER" id="PTHR11575:SF24">
    <property type="entry name" value="5'-NUCLEOTIDASE"/>
    <property type="match status" value="1"/>
</dbReference>
<dbReference type="InterPro" id="IPR036280">
    <property type="entry name" value="Multihaem_cyt_sf"/>
</dbReference>
<dbReference type="SUPFAM" id="SSF56300">
    <property type="entry name" value="Metallo-dependent phosphatases"/>
    <property type="match status" value="1"/>
</dbReference>
<dbReference type="GO" id="GO:0030288">
    <property type="term" value="C:outer membrane-bounded periplasmic space"/>
    <property type="evidence" value="ECO:0007669"/>
    <property type="project" value="TreeGrafter"/>
</dbReference>
<dbReference type="Pfam" id="PF13435">
    <property type="entry name" value="Cytochrome_C554"/>
    <property type="match status" value="1"/>
</dbReference>
<reference evidence="3 4" key="1">
    <citation type="submission" date="2020-04" db="EMBL/GenBank/DDBJ databases">
        <title>Metagenomic profiling of ammonia- and methane-oxidizing microorganisms in a Dutch drinking water treatment plant.</title>
        <authorList>
            <person name="Poghosyan L."/>
            <person name="Leucker S."/>
        </authorList>
    </citation>
    <scope>NUCLEOTIDE SEQUENCE [LARGE SCALE GENOMIC DNA]</scope>
    <source>
        <strain evidence="3">S-RSF-IL-03</strain>
    </source>
</reference>
<organism evidence="3 4">
    <name type="scientific">Eiseniibacteriota bacterium</name>
    <dbReference type="NCBI Taxonomy" id="2212470"/>
    <lineage>
        <taxon>Bacteria</taxon>
        <taxon>Candidatus Eiseniibacteriota</taxon>
    </lineage>
</organism>
<protein>
    <recommendedName>
        <fullName evidence="2">Cytochrome c-552/4 domain-containing protein</fullName>
    </recommendedName>
</protein>
<dbReference type="PANTHER" id="PTHR11575">
    <property type="entry name" value="5'-NUCLEOTIDASE-RELATED"/>
    <property type="match status" value="1"/>
</dbReference>
<dbReference type="Gene3D" id="3.60.21.10">
    <property type="match status" value="1"/>
</dbReference>
<evidence type="ECO:0000313" key="3">
    <source>
        <dbReference type="EMBL" id="NOT32812.1"/>
    </source>
</evidence>
<dbReference type="InterPro" id="IPR029052">
    <property type="entry name" value="Metallo-depent_PP-like"/>
</dbReference>
<dbReference type="SUPFAM" id="SSF48695">
    <property type="entry name" value="Multiheme cytochromes"/>
    <property type="match status" value="1"/>
</dbReference>
<dbReference type="EMBL" id="JABFRW010000014">
    <property type="protein sequence ID" value="NOT32812.1"/>
    <property type="molecule type" value="Genomic_DNA"/>
</dbReference>
<evidence type="ECO:0000256" key="1">
    <source>
        <dbReference type="SAM" id="SignalP"/>
    </source>
</evidence>
<feature type="signal peptide" evidence="1">
    <location>
        <begin position="1"/>
        <end position="24"/>
    </location>
</feature>
<keyword evidence="1" id="KW-0732">Signal</keyword>
<dbReference type="GO" id="GO:0016787">
    <property type="term" value="F:hydrolase activity"/>
    <property type="evidence" value="ECO:0007669"/>
    <property type="project" value="InterPro"/>
</dbReference>
<dbReference type="Proteomes" id="UP000580839">
    <property type="component" value="Unassembled WGS sequence"/>
</dbReference>
<dbReference type="GO" id="GO:0009166">
    <property type="term" value="P:nucleotide catabolic process"/>
    <property type="evidence" value="ECO:0007669"/>
    <property type="project" value="InterPro"/>
</dbReference>
<feature type="chain" id="PRO_5032316333" description="Cytochrome c-552/4 domain-containing protein" evidence="1">
    <location>
        <begin position="25"/>
        <end position="479"/>
    </location>
</feature>
<gene>
    <name evidence="3" type="ORF">HOP12_01445</name>
</gene>